<keyword evidence="2" id="KW-1133">Transmembrane helix</keyword>
<feature type="transmembrane region" description="Helical" evidence="2">
    <location>
        <begin position="12"/>
        <end position="32"/>
    </location>
</feature>
<keyword evidence="2" id="KW-0812">Transmembrane</keyword>
<protein>
    <submittedName>
        <fullName evidence="3">18352_t:CDS:1</fullName>
    </submittedName>
</protein>
<evidence type="ECO:0000256" key="1">
    <source>
        <dbReference type="SAM" id="MobiDB-lite"/>
    </source>
</evidence>
<accession>A0A9N9J0M0</accession>
<proteinExistence type="predicted"/>
<feature type="non-terminal residue" evidence="3">
    <location>
        <position position="1"/>
    </location>
</feature>
<evidence type="ECO:0000313" key="3">
    <source>
        <dbReference type="EMBL" id="CAG8758271.1"/>
    </source>
</evidence>
<gene>
    <name evidence="3" type="ORF">RFULGI_LOCUS14110</name>
</gene>
<evidence type="ECO:0000256" key="2">
    <source>
        <dbReference type="SAM" id="Phobius"/>
    </source>
</evidence>
<feature type="compositionally biased region" description="Basic and acidic residues" evidence="1">
    <location>
        <begin position="130"/>
        <end position="140"/>
    </location>
</feature>
<dbReference type="OrthoDB" id="2356644at2759"/>
<dbReference type="EMBL" id="CAJVPZ010039824">
    <property type="protein sequence ID" value="CAG8758271.1"/>
    <property type="molecule type" value="Genomic_DNA"/>
</dbReference>
<sequence length="311" mass="35466">YNHLKAVMLGKVIIILVTFLLRDTLGGIAVTFQTPDVLTISYIKNNPNFFDYCDKQLNDVVEGYALRKLACGALKLSANDDPPTSFSDMNGIGGDFDKWARKKEYRGYIHIPSFNIKCDAKGKLVTANPRDPDYRNKENPTKNPEQCDDAERNPYGYTKIPNLLSRNPITYKYESADIYTEDPTFIGFQSKPKTFNNNDTCLNILDFRTSRLSHDARYEQQYMTKTDAPFIFTYVDMKVCCNRQVSVTVSRSVFPQTRLYVDGKMFSEQEQTDLGRFILYGGRQSDPSKLSKDGHGKIAPSGKQLTWIKKV</sequence>
<comment type="caution">
    <text evidence="3">The sequence shown here is derived from an EMBL/GenBank/DDBJ whole genome shotgun (WGS) entry which is preliminary data.</text>
</comment>
<reference evidence="3" key="1">
    <citation type="submission" date="2021-06" db="EMBL/GenBank/DDBJ databases">
        <authorList>
            <person name="Kallberg Y."/>
            <person name="Tangrot J."/>
            <person name="Rosling A."/>
        </authorList>
    </citation>
    <scope>NUCLEOTIDE SEQUENCE</scope>
    <source>
        <strain evidence="3">IN212</strain>
    </source>
</reference>
<keyword evidence="2" id="KW-0472">Membrane</keyword>
<feature type="region of interest" description="Disordered" evidence="1">
    <location>
        <begin position="127"/>
        <end position="152"/>
    </location>
</feature>
<keyword evidence="4" id="KW-1185">Reference proteome</keyword>
<name>A0A9N9J0M0_9GLOM</name>
<dbReference type="Proteomes" id="UP000789396">
    <property type="component" value="Unassembled WGS sequence"/>
</dbReference>
<organism evidence="3 4">
    <name type="scientific">Racocetra fulgida</name>
    <dbReference type="NCBI Taxonomy" id="60492"/>
    <lineage>
        <taxon>Eukaryota</taxon>
        <taxon>Fungi</taxon>
        <taxon>Fungi incertae sedis</taxon>
        <taxon>Mucoromycota</taxon>
        <taxon>Glomeromycotina</taxon>
        <taxon>Glomeromycetes</taxon>
        <taxon>Diversisporales</taxon>
        <taxon>Gigasporaceae</taxon>
        <taxon>Racocetra</taxon>
    </lineage>
</organism>
<evidence type="ECO:0000313" key="4">
    <source>
        <dbReference type="Proteomes" id="UP000789396"/>
    </source>
</evidence>
<dbReference type="AlphaFoldDB" id="A0A9N9J0M0"/>